<dbReference type="InterPro" id="IPR011335">
    <property type="entry name" value="Restrct_endonuc-II-like"/>
</dbReference>
<organism evidence="2 3">
    <name type="scientific">Rhizorhapis suberifaciens</name>
    <name type="common">corky root of lettuce</name>
    <dbReference type="NCBI Taxonomy" id="13656"/>
    <lineage>
        <taxon>Bacteria</taxon>
        <taxon>Pseudomonadati</taxon>
        <taxon>Pseudomonadota</taxon>
        <taxon>Alphaproteobacteria</taxon>
        <taxon>Sphingomonadales</taxon>
        <taxon>Sphingomonadaceae</taxon>
        <taxon>Rhizorhapis</taxon>
    </lineage>
</organism>
<proteinExistence type="predicted"/>
<dbReference type="CDD" id="cd22343">
    <property type="entry name" value="PDDEXK_lambda_exonuclease-like"/>
    <property type="match status" value="1"/>
</dbReference>
<feature type="domain" description="YqaJ viral recombinase" evidence="1">
    <location>
        <begin position="34"/>
        <end position="182"/>
    </location>
</feature>
<reference evidence="2 3" key="1">
    <citation type="submission" date="2020-08" db="EMBL/GenBank/DDBJ databases">
        <title>Genomic Encyclopedia of Type Strains, Phase IV (KMG-IV): sequencing the most valuable type-strain genomes for metagenomic binning, comparative biology and taxonomic classification.</title>
        <authorList>
            <person name="Goeker M."/>
        </authorList>
    </citation>
    <scope>NUCLEOTIDE SEQUENCE [LARGE SCALE GENOMIC DNA]</scope>
    <source>
        <strain evidence="2 3">DSM 7465</strain>
    </source>
</reference>
<dbReference type="PANTHER" id="PTHR46609">
    <property type="entry name" value="EXONUCLEASE, PHAGE-TYPE/RECB, C-TERMINAL DOMAIN-CONTAINING PROTEIN"/>
    <property type="match status" value="1"/>
</dbReference>
<accession>A0A840HVL7</accession>
<dbReference type="InterPro" id="IPR019080">
    <property type="entry name" value="YqaJ_viral_recombinase"/>
</dbReference>
<dbReference type="PANTHER" id="PTHR46609:SF6">
    <property type="entry name" value="EXONUCLEASE, PHAGE-TYPE_RECB, C-TERMINAL DOMAIN-CONTAINING PROTEIN-RELATED"/>
    <property type="match status" value="1"/>
</dbReference>
<dbReference type="Proteomes" id="UP000575068">
    <property type="component" value="Unassembled WGS sequence"/>
</dbReference>
<name>A0A840HVL7_9SPHN</name>
<sequence>MTQVSQQGGGKANNLPLAGSHITYHKDLIQGSDEWLAERCGLLTASEMKLIITPTLKVADNDKTRAHLYELLGQRITGYVEPHYISDDMLRGRDDETEARMLYHKNFAPVKEIGFITNDKWGFTIGYSPDALVGDDGLIECKSRRQKYQVQTIVENVGVDKGETIPADYVIQCQTGMLVTERAWCDLVSYSGGLPMAVMRVHADPVIQEAIETAAAAFEAKLADKLAIYEATVAARKMIATERRVEQEMFV</sequence>
<dbReference type="AlphaFoldDB" id="A0A840HVL7"/>
<evidence type="ECO:0000313" key="2">
    <source>
        <dbReference type="EMBL" id="MBB4642332.1"/>
    </source>
</evidence>
<gene>
    <name evidence="2" type="ORF">HNQ99_002657</name>
</gene>
<dbReference type="EMBL" id="JACHOV010000010">
    <property type="protein sequence ID" value="MBB4642332.1"/>
    <property type="molecule type" value="Genomic_DNA"/>
</dbReference>
<dbReference type="SUPFAM" id="SSF52980">
    <property type="entry name" value="Restriction endonuclease-like"/>
    <property type="match status" value="1"/>
</dbReference>
<protein>
    <recommendedName>
        <fullName evidence="1">YqaJ viral recombinase domain-containing protein</fullName>
    </recommendedName>
</protein>
<dbReference type="Gene3D" id="3.90.320.10">
    <property type="match status" value="1"/>
</dbReference>
<comment type="caution">
    <text evidence="2">The sequence shown here is derived from an EMBL/GenBank/DDBJ whole genome shotgun (WGS) entry which is preliminary data.</text>
</comment>
<evidence type="ECO:0000259" key="1">
    <source>
        <dbReference type="Pfam" id="PF09588"/>
    </source>
</evidence>
<evidence type="ECO:0000313" key="3">
    <source>
        <dbReference type="Proteomes" id="UP000575068"/>
    </source>
</evidence>
<dbReference type="RefSeq" id="WP_184476322.1">
    <property type="nucleotide sequence ID" value="NZ_JACHOV010000010.1"/>
</dbReference>
<keyword evidence="3" id="KW-1185">Reference proteome</keyword>
<dbReference type="InterPro" id="IPR011604">
    <property type="entry name" value="PDDEXK-like_dom_sf"/>
</dbReference>
<dbReference type="InterPro" id="IPR051703">
    <property type="entry name" value="NF-kappa-B_Signaling_Reg"/>
</dbReference>
<dbReference type="Pfam" id="PF09588">
    <property type="entry name" value="YqaJ"/>
    <property type="match status" value="1"/>
</dbReference>